<gene>
    <name evidence="1" type="ORF">SAMN05660199_03847</name>
</gene>
<dbReference type="AlphaFoldDB" id="A0A1H0SI60"/>
<keyword evidence="2" id="KW-1185">Reference proteome</keyword>
<sequence length="68" mass="6807">MTTTTTTLLTGLCRPTTCATVHAVEAHRSSDELDGGPELALCGAVVSVADTPWTPTAPGACPACACTC</sequence>
<dbReference type="RefSeq" id="WP_091248386.1">
    <property type="nucleotide sequence ID" value="NZ_FNIR01000013.1"/>
</dbReference>
<dbReference type="Proteomes" id="UP000199088">
    <property type="component" value="Unassembled WGS sequence"/>
</dbReference>
<organism evidence="1 2">
    <name type="scientific">Klenkia soli</name>
    <dbReference type="NCBI Taxonomy" id="1052260"/>
    <lineage>
        <taxon>Bacteria</taxon>
        <taxon>Bacillati</taxon>
        <taxon>Actinomycetota</taxon>
        <taxon>Actinomycetes</taxon>
        <taxon>Geodermatophilales</taxon>
        <taxon>Geodermatophilaceae</taxon>
        <taxon>Klenkia</taxon>
    </lineage>
</organism>
<evidence type="ECO:0000313" key="1">
    <source>
        <dbReference type="EMBL" id="SDP41397.1"/>
    </source>
</evidence>
<protein>
    <submittedName>
        <fullName evidence="1">Uncharacterized protein</fullName>
    </submittedName>
</protein>
<dbReference type="OrthoDB" id="5195746at2"/>
<proteinExistence type="predicted"/>
<reference evidence="2" key="1">
    <citation type="submission" date="2016-10" db="EMBL/GenBank/DDBJ databases">
        <authorList>
            <person name="Varghese N."/>
            <person name="Submissions S."/>
        </authorList>
    </citation>
    <scope>NUCLEOTIDE SEQUENCE [LARGE SCALE GENOMIC DNA]</scope>
    <source>
        <strain evidence="2">DSM 45843</strain>
    </source>
</reference>
<accession>A0A1H0SI60</accession>
<name>A0A1H0SI60_9ACTN</name>
<dbReference type="STRING" id="1052260.SAMN05660199_03847"/>
<dbReference type="EMBL" id="FNIR01000013">
    <property type="protein sequence ID" value="SDP41397.1"/>
    <property type="molecule type" value="Genomic_DNA"/>
</dbReference>
<evidence type="ECO:0000313" key="2">
    <source>
        <dbReference type="Proteomes" id="UP000199088"/>
    </source>
</evidence>